<dbReference type="Proteomes" id="UP000034581">
    <property type="component" value="Unassembled WGS sequence"/>
</dbReference>
<keyword evidence="4 6" id="KW-1133">Transmembrane helix</keyword>
<dbReference type="PANTHER" id="PTHR32309">
    <property type="entry name" value="TYROSINE-PROTEIN KINASE"/>
    <property type="match status" value="1"/>
</dbReference>
<organism evidence="8 9">
    <name type="scientific">candidate division CPR3 bacterium GW2011_GWF2_35_18</name>
    <dbReference type="NCBI Taxonomy" id="1618350"/>
    <lineage>
        <taxon>Bacteria</taxon>
        <taxon>Bacteria division CPR3</taxon>
    </lineage>
</organism>
<sequence length="205" mass="23181">MEIIYLFSLMKKRKFLILITTLIFLLLGMFYYFQQGDSYEASLLFYVKRKIEPVSEKYYSYDGYYASQVSKEYSDTVIGFFQSLEVLKRAGEITNYIPRDVVALESLSSRLIVTKEAPQLIKASVTTKDKEESSAIIKAVGQAGIERILLLNQTGDPNLSLDVVDSEPLVLTKNISLFIFVGGGLLFGFIFGIILSLFLEVFKKA</sequence>
<evidence type="ECO:0000256" key="5">
    <source>
        <dbReference type="ARBA" id="ARBA00023136"/>
    </source>
</evidence>
<dbReference type="InterPro" id="IPR003856">
    <property type="entry name" value="LPS_length_determ_N"/>
</dbReference>
<gene>
    <name evidence="8" type="ORF">UR67_C0005G0049</name>
</gene>
<feature type="transmembrane region" description="Helical" evidence="6">
    <location>
        <begin position="175"/>
        <end position="199"/>
    </location>
</feature>
<dbReference type="GO" id="GO:0005886">
    <property type="term" value="C:plasma membrane"/>
    <property type="evidence" value="ECO:0007669"/>
    <property type="project" value="UniProtKB-SubCell"/>
</dbReference>
<evidence type="ECO:0000313" key="8">
    <source>
        <dbReference type="EMBL" id="KKP69560.1"/>
    </source>
</evidence>
<dbReference type="STRING" id="1618350.UR67_C0005G0049"/>
<keyword evidence="5 6" id="KW-0472">Membrane</keyword>
<accession>A0A0G0E2V4</accession>
<dbReference type="EMBL" id="LBQB01000005">
    <property type="protein sequence ID" value="KKP69560.1"/>
    <property type="molecule type" value="Genomic_DNA"/>
</dbReference>
<evidence type="ECO:0000256" key="2">
    <source>
        <dbReference type="ARBA" id="ARBA00022475"/>
    </source>
</evidence>
<dbReference type="PANTHER" id="PTHR32309:SF31">
    <property type="entry name" value="CAPSULAR EXOPOLYSACCHARIDE FAMILY"/>
    <property type="match status" value="1"/>
</dbReference>
<reference evidence="8 9" key="1">
    <citation type="journal article" date="2015" name="Nature">
        <title>rRNA introns, odd ribosomes, and small enigmatic genomes across a large radiation of phyla.</title>
        <authorList>
            <person name="Brown C.T."/>
            <person name="Hug L.A."/>
            <person name="Thomas B.C."/>
            <person name="Sharon I."/>
            <person name="Castelle C.J."/>
            <person name="Singh A."/>
            <person name="Wilkins M.J."/>
            <person name="Williams K.H."/>
            <person name="Banfield J.F."/>
        </authorList>
    </citation>
    <scope>NUCLEOTIDE SEQUENCE [LARGE SCALE GENOMIC DNA]</scope>
</reference>
<dbReference type="AlphaFoldDB" id="A0A0G0E2V4"/>
<keyword evidence="2" id="KW-1003">Cell membrane</keyword>
<comment type="subcellular location">
    <subcellularLocation>
        <location evidence="1">Cell membrane</location>
        <topology evidence="1">Multi-pass membrane protein</topology>
    </subcellularLocation>
</comment>
<dbReference type="InterPro" id="IPR050445">
    <property type="entry name" value="Bact_polysacc_biosynth/exp"/>
</dbReference>
<protein>
    <recommendedName>
        <fullName evidence="7">Polysaccharide chain length determinant N-terminal domain-containing protein</fullName>
    </recommendedName>
</protein>
<name>A0A0G0E2V4_UNCC3</name>
<evidence type="ECO:0000256" key="6">
    <source>
        <dbReference type="SAM" id="Phobius"/>
    </source>
</evidence>
<feature type="transmembrane region" description="Helical" evidence="6">
    <location>
        <begin position="15"/>
        <end position="33"/>
    </location>
</feature>
<comment type="caution">
    <text evidence="8">The sequence shown here is derived from an EMBL/GenBank/DDBJ whole genome shotgun (WGS) entry which is preliminary data.</text>
</comment>
<keyword evidence="3 6" id="KW-0812">Transmembrane</keyword>
<proteinExistence type="predicted"/>
<dbReference type="Pfam" id="PF02706">
    <property type="entry name" value="Wzz"/>
    <property type="match status" value="1"/>
</dbReference>
<evidence type="ECO:0000256" key="4">
    <source>
        <dbReference type="ARBA" id="ARBA00022989"/>
    </source>
</evidence>
<feature type="domain" description="Polysaccharide chain length determinant N-terminal" evidence="7">
    <location>
        <begin position="3"/>
        <end position="88"/>
    </location>
</feature>
<evidence type="ECO:0000259" key="7">
    <source>
        <dbReference type="Pfam" id="PF02706"/>
    </source>
</evidence>
<evidence type="ECO:0000313" key="9">
    <source>
        <dbReference type="Proteomes" id="UP000034581"/>
    </source>
</evidence>
<evidence type="ECO:0000256" key="1">
    <source>
        <dbReference type="ARBA" id="ARBA00004651"/>
    </source>
</evidence>
<evidence type="ECO:0000256" key="3">
    <source>
        <dbReference type="ARBA" id="ARBA00022692"/>
    </source>
</evidence>